<dbReference type="GO" id="GO:0005524">
    <property type="term" value="F:ATP binding"/>
    <property type="evidence" value="ECO:0007669"/>
    <property type="project" value="UniProtKB-UniRule"/>
</dbReference>
<dbReference type="PROSITE" id="PS50862">
    <property type="entry name" value="AA_TRNA_LIGASE_II"/>
    <property type="match status" value="1"/>
</dbReference>
<dbReference type="Gene3D" id="3.30.930.10">
    <property type="entry name" value="Bira Bifunctional Protein, Domain 2"/>
    <property type="match status" value="1"/>
</dbReference>
<dbReference type="InterPro" id="IPR004529">
    <property type="entry name" value="Phe-tRNA-synth_IIc_asu"/>
</dbReference>
<reference evidence="15" key="2">
    <citation type="journal article" date="2018" name="ISME J.">
        <title>A dynamic microbial community with high functional redundancy inhabits the cold, oxic subseafloor aquifer.</title>
        <authorList>
            <person name="Tully B.J."/>
            <person name="Wheat C.G."/>
            <person name="Glazer B.T."/>
            <person name="Huber J.A."/>
        </authorList>
    </citation>
    <scope>NUCLEOTIDE SEQUENCE</scope>
    <source>
        <strain evidence="15">NORP83</strain>
    </source>
</reference>
<dbReference type="InterPro" id="IPR022911">
    <property type="entry name" value="Phe_tRNA_ligase_alpha1_bac"/>
</dbReference>
<keyword evidence="4 13" id="KW-0963">Cytoplasm</keyword>
<dbReference type="GO" id="GO:0005737">
    <property type="term" value="C:cytoplasm"/>
    <property type="evidence" value="ECO:0007669"/>
    <property type="project" value="UniProtKB-SubCell"/>
</dbReference>
<dbReference type="EC" id="6.1.1.20" evidence="13"/>
<evidence type="ECO:0000256" key="5">
    <source>
        <dbReference type="ARBA" id="ARBA00022598"/>
    </source>
</evidence>
<comment type="caution">
    <text evidence="15">The sequence shown here is derived from an EMBL/GenBank/DDBJ whole genome shotgun (WGS) entry which is preliminary data.</text>
</comment>
<keyword evidence="5 13" id="KW-0436">Ligase</keyword>
<evidence type="ECO:0000256" key="4">
    <source>
        <dbReference type="ARBA" id="ARBA00022490"/>
    </source>
</evidence>
<dbReference type="HAMAP" id="MF_00281">
    <property type="entry name" value="Phe_tRNA_synth_alpha1"/>
    <property type="match status" value="1"/>
</dbReference>
<evidence type="ECO:0000256" key="9">
    <source>
        <dbReference type="ARBA" id="ARBA00022842"/>
    </source>
</evidence>
<comment type="cofactor">
    <cofactor evidence="13">
        <name>Mg(2+)</name>
        <dbReference type="ChEBI" id="CHEBI:18420"/>
    </cofactor>
    <text evidence="13">Binds 2 magnesium ions per tetramer.</text>
</comment>
<evidence type="ECO:0000256" key="8">
    <source>
        <dbReference type="ARBA" id="ARBA00022840"/>
    </source>
</evidence>
<dbReference type="GO" id="GO:0004826">
    <property type="term" value="F:phenylalanine-tRNA ligase activity"/>
    <property type="evidence" value="ECO:0007669"/>
    <property type="project" value="UniProtKB-UniRule"/>
</dbReference>
<dbReference type="SUPFAM" id="SSF55681">
    <property type="entry name" value="Class II aaRS and biotin synthetases"/>
    <property type="match status" value="1"/>
</dbReference>
<dbReference type="PANTHER" id="PTHR11538:SF41">
    <property type="entry name" value="PHENYLALANINE--TRNA LIGASE, MITOCHONDRIAL"/>
    <property type="match status" value="1"/>
</dbReference>
<comment type="subcellular location">
    <subcellularLocation>
        <location evidence="1 13">Cytoplasm</location>
    </subcellularLocation>
</comment>
<feature type="binding site" evidence="13">
    <location>
        <position position="260"/>
    </location>
    <ligand>
        <name>Mg(2+)</name>
        <dbReference type="ChEBI" id="CHEBI:18420"/>
        <note>shared with beta subunit</note>
    </ligand>
</feature>
<dbReference type="InterPro" id="IPR010978">
    <property type="entry name" value="tRNA-bd_arm"/>
</dbReference>
<evidence type="ECO:0000256" key="11">
    <source>
        <dbReference type="ARBA" id="ARBA00023146"/>
    </source>
</evidence>
<evidence type="ECO:0000313" key="15">
    <source>
        <dbReference type="EMBL" id="PCI99366.1"/>
    </source>
</evidence>
<dbReference type="NCBIfam" id="TIGR00468">
    <property type="entry name" value="pheS"/>
    <property type="match status" value="1"/>
</dbReference>
<dbReference type="GO" id="GO:0000287">
    <property type="term" value="F:magnesium ion binding"/>
    <property type="evidence" value="ECO:0007669"/>
    <property type="project" value="UniProtKB-UniRule"/>
</dbReference>
<evidence type="ECO:0000256" key="1">
    <source>
        <dbReference type="ARBA" id="ARBA00004496"/>
    </source>
</evidence>
<dbReference type="Pfam" id="PF01409">
    <property type="entry name" value="tRNA-synt_2d"/>
    <property type="match status" value="1"/>
</dbReference>
<keyword evidence="7 13" id="KW-0547">Nucleotide-binding</keyword>
<dbReference type="AlphaFoldDB" id="A0A2A4YX72"/>
<comment type="subunit">
    <text evidence="3 13">Tetramer of two alpha and two beta subunits.</text>
</comment>
<name>A0A2A4YX72_9PROT</name>
<sequence>MADLAELEQKLAEQIAAADGLNALEDIRINALGKKGEISLLLKTLGKMQPDERKTFGAAVNQLKGSVNQILAARKTVLEDEELDKRLATETMDVTLPVQADPANQGRLHPLSQVWEEVVAIFADMGFAVADGPHIETDFYNFTALNIPPEHPARQEHDTFYFAPDENGDRKVLRTQTSNVQIRTMQNQEPPIRIIAPGRTYRNDSDLTHTPQFHQVEALVIDKNTTLAHLKGTLEEFFKAFFEIDNLKMRFRASHFPFTEVSYEVDIGYTRKGNQIIIGDGDEWLEILGSGMVHPNVLRNCDLDPDEYQGFAFGMGIDRIAMLKYGIPDLRAFFDADLRWIDHYGFAPFDIPSLTGGLSR</sequence>
<dbReference type="InterPro" id="IPR004188">
    <property type="entry name" value="Phe-tRNA_ligase_II_N"/>
</dbReference>
<gene>
    <name evidence="13" type="primary">pheS</name>
    <name evidence="15" type="ORF">COB13_12100</name>
</gene>
<dbReference type="GO" id="GO:0000049">
    <property type="term" value="F:tRNA binding"/>
    <property type="evidence" value="ECO:0007669"/>
    <property type="project" value="InterPro"/>
</dbReference>
<keyword evidence="6 13" id="KW-0479">Metal-binding</keyword>
<evidence type="ECO:0000256" key="2">
    <source>
        <dbReference type="ARBA" id="ARBA00010207"/>
    </source>
</evidence>
<evidence type="ECO:0000256" key="13">
    <source>
        <dbReference type="HAMAP-Rule" id="MF_00281"/>
    </source>
</evidence>
<dbReference type="Pfam" id="PF02912">
    <property type="entry name" value="Phe_tRNA-synt_N"/>
    <property type="match status" value="1"/>
</dbReference>
<accession>A0A2A4YX72</accession>
<comment type="catalytic activity">
    <reaction evidence="12 13">
        <text>tRNA(Phe) + L-phenylalanine + ATP = L-phenylalanyl-tRNA(Phe) + AMP + diphosphate + H(+)</text>
        <dbReference type="Rhea" id="RHEA:19413"/>
        <dbReference type="Rhea" id="RHEA-COMP:9668"/>
        <dbReference type="Rhea" id="RHEA-COMP:9699"/>
        <dbReference type="ChEBI" id="CHEBI:15378"/>
        <dbReference type="ChEBI" id="CHEBI:30616"/>
        <dbReference type="ChEBI" id="CHEBI:33019"/>
        <dbReference type="ChEBI" id="CHEBI:58095"/>
        <dbReference type="ChEBI" id="CHEBI:78442"/>
        <dbReference type="ChEBI" id="CHEBI:78531"/>
        <dbReference type="ChEBI" id="CHEBI:456215"/>
        <dbReference type="EC" id="6.1.1.20"/>
    </reaction>
</comment>
<dbReference type="EMBL" id="NVUS01000016">
    <property type="protein sequence ID" value="PCI99366.1"/>
    <property type="molecule type" value="Genomic_DNA"/>
</dbReference>
<proteinExistence type="inferred from homology"/>
<feature type="domain" description="Aminoacyl-transfer RNA synthetases class-II family profile" evidence="14">
    <location>
        <begin position="121"/>
        <end position="348"/>
    </location>
</feature>
<evidence type="ECO:0000256" key="6">
    <source>
        <dbReference type="ARBA" id="ARBA00022723"/>
    </source>
</evidence>
<keyword evidence="11 13" id="KW-0030">Aminoacyl-tRNA synthetase</keyword>
<evidence type="ECO:0000256" key="7">
    <source>
        <dbReference type="ARBA" id="ARBA00022741"/>
    </source>
</evidence>
<keyword evidence="10 13" id="KW-0648">Protein biosynthesis</keyword>
<dbReference type="InterPro" id="IPR002319">
    <property type="entry name" value="Phenylalanyl-tRNA_Synthase"/>
</dbReference>
<evidence type="ECO:0000256" key="3">
    <source>
        <dbReference type="ARBA" id="ARBA00011209"/>
    </source>
</evidence>
<comment type="similarity">
    <text evidence="2 13">Belongs to the class-II aminoacyl-tRNA synthetase family. Phe-tRNA synthetase alpha subunit type 1 subfamily.</text>
</comment>
<dbReference type="GO" id="GO:0006432">
    <property type="term" value="P:phenylalanyl-tRNA aminoacylation"/>
    <property type="evidence" value="ECO:0007669"/>
    <property type="project" value="UniProtKB-UniRule"/>
</dbReference>
<dbReference type="SUPFAM" id="SSF46589">
    <property type="entry name" value="tRNA-binding arm"/>
    <property type="match status" value="1"/>
</dbReference>
<dbReference type="CDD" id="cd00496">
    <property type="entry name" value="PheRS_alpha_core"/>
    <property type="match status" value="1"/>
</dbReference>
<evidence type="ECO:0000256" key="12">
    <source>
        <dbReference type="ARBA" id="ARBA00049255"/>
    </source>
</evidence>
<dbReference type="InterPro" id="IPR006195">
    <property type="entry name" value="aa-tRNA-synth_II"/>
</dbReference>
<organism evidence="15">
    <name type="scientific">OCS116 cluster bacterium</name>
    <dbReference type="NCBI Taxonomy" id="2030921"/>
    <lineage>
        <taxon>Bacteria</taxon>
        <taxon>Pseudomonadati</taxon>
        <taxon>Pseudomonadota</taxon>
        <taxon>Alphaproteobacteria</taxon>
        <taxon>OCS116 cluster</taxon>
    </lineage>
</organism>
<dbReference type="InterPro" id="IPR045864">
    <property type="entry name" value="aa-tRNA-synth_II/BPL/LPL"/>
</dbReference>
<keyword evidence="9 13" id="KW-0460">Magnesium</keyword>
<dbReference type="PANTHER" id="PTHR11538">
    <property type="entry name" value="PHENYLALANYL-TRNA SYNTHETASE"/>
    <property type="match status" value="1"/>
</dbReference>
<evidence type="ECO:0000259" key="14">
    <source>
        <dbReference type="PROSITE" id="PS50862"/>
    </source>
</evidence>
<dbReference type="FunFam" id="3.30.930.10:FF:000003">
    <property type="entry name" value="Phenylalanine--tRNA ligase alpha subunit"/>
    <property type="match status" value="1"/>
</dbReference>
<protein>
    <recommendedName>
        <fullName evidence="13">Phenylalanine--tRNA ligase alpha subunit</fullName>
        <ecNumber evidence="13">6.1.1.20</ecNumber>
    </recommendedName>
    <alternativeName>
        <fullName evidence="13">Phenylalanyl-tRNA synthetase alpha subunit</fullName>
        <shortName evidence="13">PheRS</shortName>
    </alternativeName>
</protein>
<reference key="1">
    <citation type="submission" date="2017-08" db="EMBL/GenBank/DDBJ databases">
        <title>A dynamic microbial community with high functional redundancy inhabits the cold, oxic subseafloor aquifer.</title>
        <authorList>
            <person name="Tully B.J."/>
            <person name="Wheat C.G."/>
            <person name="Glazer B.T."/>
            <person name="Huber J.A."/>
        </authorList>
    </citation>
    <scope>NUCLEOTIDE SEQUENCE [LARGE SCALE GENOMIC DNA]</scope>
</reference>
<evidence type="ECO:0000256" key="10">
    <source>
        <dbReference type="ARBA" id="ARBA00022917"/>
    </source>
</evidence>
<keyword evidence="8 13" id="KW-0067">ATP-binding</keyword>